<dbReference type="EMBL" id="JBHUDC010000003">
    <property type="protein sequence ID" value="MFD1513209.1"/>
    <property type="molecule type" value="Genomic_DNA"/>
</dbReference>
<dbReference type="InterPro" id="IPR011701">
    <property type="entry name" value="MFS"/>
</dbReference>
<feature type="region of interest" description="Disordered" evidence="6">
    <location>
        <begin position="199"/>
        <end position="242"/>
    </location>
</feature>
<dbReference type="Gene3D" id="1.20.1250.20">
    <property type="entry name" value="MFS general substrate transporter like domains"/>
    <property type="match status" value="1"/>
</dbReference>
<keyword evidence="9" id="KW-1185">Reference proteome</keyword>
<dbReference type="RefSeq" id="WP_250873167.1">
    <property type="nucleotide sequence ID" value="NZ_JALXFV010000003.1"/>
</dbReference>
<feature type="transmembrane region" description="Helical" evidence="7">
    <location>
        <begin position="83"/>
        <end position="104"/>
    </location>
</feature>
<dbReference type="PANTHER" id="PTHR23513:SF6">
    <property type="entry name" value="MAJOR FACILITATOR SUPERFAMILY ASSOCIATED DOMAIN-CONTAINING PROTEIN"/>
    <property type="match status" value="1"/>
</dbReference>
<keyword evidence="4 7" id="KW-1133">Transmembrane helix</keyword>
<evidence type="ECO:0000256" key="5">
    <source>
        <dbReference type="ARBA" id="ARBA00023136"/>
    </source>
</evidence>
<dbReference type="CDD" id="cd06173">
    <property type="entry name" value="MFS_MefA_like"/>
    <property type="match status" value="1"/>
</dbReference>
<comment type="subcellular location">
    <subcellularLocation>
        <location evidence="1">Cell membrane</location>
        <topology evidence="1">Multi-pass membrane protein</topology>
    </subcellularLocation>
</comment>
<feature type="compositionally biased region" description="Acidic residues" evidence="6">
    <location>
        <begin position="230"/>
        <end position="241"/>
    </location>
</feature>
<dbReference type="GO" id="GO:0005886">
    <property type="term" value="C:plasma membrane"/>
    <property type="evidence" value="ECO:0007669"/>
    <property type="project" value="UniProtKB-SubCell"/>
</dbReference>
<dbReference type="PANTHER" id="PTHR23513">
    <property type="entry name" value="INTEGRAL MEMBRANE EFFLUX PROTEIN-RELATED"/>
    <property type="match status" value="1"/>
</dbReference>
<keyword evidence="3 7" id="KW-0812">Transmembrane</keyword>
<evidence type="ECO:0000256" key="3">
    <source>
        <dbReference type="ARBA" id="ARBA00022692"/>
    </source>
</evidence>
<evidence type="ECO:0000256" key="6">
    <source>
        <dbReference type="SAM" id="MobiDB-lite"/>
    </source>
</evidence>
<keyword evidence="5 7" id="KW-0472">Membrane</keyword>
<sequence length="335" mass="34704">MSSLFRNPNFARLFAGRVVTNVGDSLYYVAAMWLVYDLTGSSFYTGLAGFLVLTPSALQFLFGPLVDRVSLRRLLVGTQLVQALVVLVVPVAFTLGYLNVWVLLGVMPLLSLLNQPVYPAQSAALPRIVEREDLVRANSLFSLAYQGIDAGFNAVGGLLVALVGATALFVLDAATFLVAAALFAGLRVRAAGEARAAVESADGADDHGADDPVAATDGGADEPAQRADGGDETADGTDDDAERSSYLAELREGIAFLRGTLVGKVLLGSLVVNGTFGAAMAVMPAYGDLLGGEVAYGLLSAAVGGGIFVGAVVASRFERFAFGRLSIVGYLLGAA</sequence>
<evidence type="ECO:0000313" key="9">
    <source>
        <dbReference type="Proteomes" id="UP001597187"/>
    </source>
</evidence>
<organism evidence="8 9">
    <name type="scientific">Halomarina rubra</name>
    <dbReference type="NCBI Taxonomy" id="2071873"/>
    <lineage>
        <taxon>Archaea</taxon>
        <taxon>Methanobacteriati</taxon>
        <taxon>Methanobacteriota</taxon>
        <taxon>Stenosarchaea group</taxon>
        <taxon>Halobacteria</taxon>
        <taxon>Halobacteriales</taxon>
        <taxon>Natronomonadaceae</taxon>
        <taxon>Halomarina</taxon>
    </lineage>
</organism>
<feature type="transmembrane region" description="Helical" evidence="7">
    <location>
        <begin position="294"/>
        <end position="314"/>
    </location>
</feature>
<proteinExistence type="predicted"/>
<feature type="transmembrane region" description="Helical" evidence="7">
    <location>
        <begin position="12"/>
        <end position="36"/>
    </location>
</feature>
<comment type="caution">
    <text evidence="8">The sequence shown here is derived from an EMBL/GenBank/DDBJ whole genome shotgun (WGS) entry which is preliminary data.</text>
</comment>
<keyword evidence="2" id="KW-1003">Cell membrane</keyword>
<dbReference type="AlphaFoldDB" id="A0ABD6AWI9"/>
<name>A0ABD6AWI9_9EURY</name>
<feature type="transmembrane region" description="Helical" evidence="7">
    <location>
        <begin position="261"/>
        <end position="282"/>
    </location>
</feature>
<gene>
    <name evidence="8" type="ORF">ACFSBT_07965</name>
</gene>
<evidence type="ECO:0000256" key="4">
    <source>
        <dbReference type="ARBA" id="ARBA00022989"/>
    </source>
</evidence>
<evidence type="ECO:0000256" key="7">
    <source>
        <dbReference type="SAM" id="Phobius"/>
    </source>
</evidence>
<accession>A0ABD6AWI9</accession>
<reference evidence="8 9" key="1">
    <citation type="journal article" date="2019" name="Int. J. Syst. Evol. Microbiol.">
        <title>The Global Catalogue of Microorganisms (GCM) 10K type strain sequencing project: providing services to taxonomists for standard genome sequencing and annotation.</title>
        <authorList>
            <consortium name="The Broad Institute Genomics Platform"/>
            <consortium name="The Broad Institute Genome Sequencing Center for Infectious Disease"/>
            <person name="Wu L."/>
            <person name="Ma J."/>
        </authorList>
    </citation>
    <scope>NUCLEOTIDE SEQUENCE [LARGE SCALE GENOMIC DNA]</scope>
    <source>
        <strain evidence="8 9">CGMCC 1.12563</strain>
    </source>
</reference>
<evidence type="ECO:0000256" key="2">
    <source>
        <dbReference type="ARBA" id="ARBA00022475"/>
    </source>
</evidence>
<feature type="transmembrane region" description="Helical" evidence="7">
    <location>
        <begin position="42"/>
        <end position="62"/>
    </location>
</feature>
<dbReference type="SUPFAM" id="SSF103473">
    <property type="entry name" value="MFS general substrate transporter"/>
    <property type="match status" value="1"/>
</dbReference>
<feature type="non-terminal residue" evidence="8">
    <location>
        <position position="335"/>
    </location>
</feature>
<evidence type="ECO:0000313" key="8">
    <source>
        <dbReference type="EMBL" id="MFD1513209.1"/>
    </source>
</evidence>
<protein>
    <submittedName>
        <fullName evidence="8">MFS transporter</fullName>
    </submittedName>
</protein>
<evidence type="ECO:0000256" key="1">
    <source>
        <dbReference type="ARBA" id="ARBA00004651"/>
    </source>
</evidence>
<dbReference type="Proteomes" id="UP001597187">
    <property type="component" value="Unassembled WGS sequence"/>
</dbReference>
<feature type="transmembrane region" description="Helical" evidence="7">
    <location>
        <begin position="158"/>
        <end position="186"/>
    </location>
</feature>
<dbReference type="InterPro" id="IPR036259">
    <property type="entry name" value="MFS_trans_sf"/>
</dbReference>
<dbReference type="Pfam" id="PF07690">
    <property type="entry name" value="MFS_1"/>
    <property type="match status" value="1"/>
</dbReference>